<organism evidence="1 2">
    <name type="scientific">Arctium lappa</name>
    <name type="common">Greater burdock</name>
    <name type="synonym">Lappa major</name>
    <dbReference type="NCBI Taxonomy" id="4217"/>
    <lineage>
        <taxon>Eukaryota</taxon>
        <taxon>Viridiplantae</taxon>
        <taxon>Streptophyta</taxon>
        <taxon>Embryophyta</taxon>
        <taxon>Tracheophyta</taxon>
        <taxon>Spermatophyta</taxon>
        <taxon>Magnoliopsida</taxon>
        <taxon>eudicotyledons</taxon>
        <taxon>Gunneridae</taxon>
        <taxon>Pentapetalae</taxon>
        <taxon>asterids</taxon>
        <taxon>campanulids</taxon>
        <taxon>Asterales</taxon>
        <taxon>Asteraceae</taxon>
        <taxon>Carduoideae</taxon>
        <taxon>Cardueae</taxon>
        <taxon>Arctiinae</taxon>
        <taxon>Arctium</taxon>
    </lineage>
</organism>
<sequence>MRGILAPPTSSSNLLLQLHIKPHQQYDIIHGLMTNHHKLLISTDDDELSTTIKTGVRAMAATMMMRDGAAVEFESSQERYLLEEVVLCLVITNVVEVQDRFGRFVGVAVYDVYFSWINHSCSPNACYRFLPSESYGGGERCLIRPASSVGCESIDLSTNSELL</sequence>
<evidence type="ECO:0000313" key="1">
    <source>
        <dbReference type="EMBL" id="KAI3747365.1"/>
    </source>
</evidence>
<evidence type="ECO:0000313" key="2">
    <source>
        <dbReference type="Proteomes" id="UP001055879"/>
    </source>
</evidence>
<dbReference type="EMBL" id="CM042049">
    <property type="protein sequence ID" value="KAI3747365.1"/>
    <property type="molecule type" value="Genomic_DNA"/>
</dbReference>
<keyword evidence="2" id="KW-1185">Reference proteome</keyword>
<reference evidence="1 2" key="2">
    <citation type="journal article" date="2022" name="Mol. Ecol. Resour.">
        <title>The genomes of chicory, endive, great burdock and yacon provide insights into Asteraceae paleo-polyploidization history and plant inulin production.</title>
        <authorList>
            <person name="Fan W."/>
            <person name="Wang S."/>
            <person name="Wang H."/>
            <person name="Wang A."/>
            <person name="Jiang F."/>
            <person name="Liu H."/>
            <person name="Zhao H."/>
            <person name="Xu D."/>
            <person name="Zhang Y."/>
        </authorList>
    </citation>
    <scope>NUCLEOTIDE SEQUENCE [LARGE SCALE GENOMIC DNA]</scope>
    <source>
        <strain evidence="2">cv. Niubang</strain>
    </source>
</reference>
<name>A0ACB9DLJ8_ARCLA</name>
<protein>
    <submittedName>
        <fullName evidence="1">Uncharacterized protein</fullName>
    </submittedName>
</protein>
<proteinExistence type="predicted"/>
<comment type="caution">
    <text evidence="1">The sequence shown here is derived from an EMBL/GenBank/DDBJ whole genome shotgun (WGS) entry which is preliminary data.</text>
</comment>
<reference evidence="2" key="1">
    <citation type="journal article" date="2022" name="Mol. Ecol. Resour.">
        <title>The genomes of chicory, endive, great burdock and yacon provide insights into Asteraceae palaeo-polyploidization history and plant inulin production.</title>
        <authorList>
            <person name="Fan W."/>
            <person name="Wang S."/>
            <person name="Wang H."/>
            <person name="Wang A."/>
            <person name="Jiang F."/>
            <person name="Liu H."/>
            <person name="Zhao H."/>
            <person name="Xu D."/>
            <person name="Zhang Y."/>
        </authorList>
    </citation>
    <scope>NUCLEOTIDE SEQUENCE [LARGE SCALE GENOMIC DNA]</scope>
    <source>
        <strain evidence="2">cv. Niubang</strain>
    </source>
</reference>
<gene>
    <name evidence="1" type="ORF">L6452_09819</name>
</gene>
<dbReference type="Proteomes" id="UP001055879">
    <property type="component" value="Linkage Group LG03"/>
</dbReference>
<accession>A0ACB9DLJ8</accession>